<accession>A0A1H1RY56</accession>
<evidence type="ECO:0008006" key="4">
    <source>
        <dbReference type="Google" id="ProtNLM"/>
    </source>
</evidence>
<evidence type="ECO:0000256" key="1">
    <source>
        <dbReference type="SAM" id="SignalP"/>
    </source>
</evidence>
<reference evidence="3" key="1">
    <citation type="submission" date="2016-10" db="EMBL/GenBank/DDBJ databases">
        <authorList>
            <person name="Varghese N."/>
            <person name="Submissions S."/>
        </authorList>
    </citation>
    <scope>NUCLEOTIDE SEQUENCE [LARGE SCALE GENOMIC DNA]</scope>
    <source>
        <strain evidence="3">DSM 22965</strain>
    </source>
</reference>
<sequence>MPRPLLLAAAAAAALVLSGCASAVSLPPAEEASDPGCAHVVLTLPEQIGEQTGNEALERRDTTAQGTAAWGDPSAVTLRCGMPVPAPSAQRCIEVGGVDWLEVAQEEDVWTFISYGRSPATEIVIDTTAVSTVTALEAVSGAVDRTERVGACS</sequence>
<evidence type="ECO:0000313" key="2">
    <source>
        <dbReference type="EMBL" id="SDS40625.1"/>
    </source>
</evidence>
<dbReference type="PROSITE" id="PS51257">
    <property type="entry name" value="PROKAR_LIPOPROTEIN"/>
    <property type="match status" value="1"/>
</dbReference>
<dbReference type="Proteomes" id="UP000199649">
    <property type="component" value="Chromosome I"/>
</dbReference>
<feature type="signal peptide" evidence="1">
    <location>
        <begin position="1"/>
        <end position="23"/>
    </location>
</feature>
<dbReference type="AlphaFoldDB" id="A0A1H1RY56"/>
<proteinExistence type="predicted"/>
<dbReference type="InterPro" id="IPR021903">
    <property type="entry name" value="DUF3515"/>
</dbReference>
<dbReference type="EMBL" id="LT629734">
    <property type="protein sequence ID" value="SDS40625.1"/>
    <property type="molecule type" value="Genomic_DNA"/>
</dbReference>
<name>A0A1H1RY56_9MICO</name>
<gene>
    <name evidence="2" type="ORF">SAMN04489719_2248</name>
</gene>
<organism evidence="2 3">
    <name type="scientific">Agrococcus carbonis</name>
    <dbReference type="NCBI Taxonomy" id="684552"/>
    <lineage>
        <taxon>Bacteria</taxon>
        <taxon>Bacillati</taxon>
        <taxon>Actinomycetota</taxon>
        <taxon>Actinomycetes</taxon>
        <taxon>Micrococcales</taxon>
        <taxon>Microbacteriaceae</taxon>
        <taxon>Agrococcus</taxon>
    </lineage>
</organism>
<dbReference type="RefSeq" id="WP_092667087.1">
    <property type="nucleotide sequence ID" value="NZ_LT629734.1"/>
</dbReference>
<evidence type="ECO:0000313" key="3">
    <source>
        <dbReference type="Proteomes" id="UP000199649"/>
    </source>
</evidence>
<keyword evidence="3" id="KW-1185">Reference proteome</keyword>
<protein>
    <recommendedName>
        <fullName evidence="4">DUF3515 domain-containing protein</fullName>
    </recommendedName>
</protein>
<dbReference type="OrthoDB" id="4331648at2"/>
<dbReference type="STRING" id="684552.SAMN04489719_2248"/>
<keyword evidence="1" id="KW-0732">Signal</keyword>
<feature type="chain" id="PRO_5009259415" description="DUF3515 domain-containing protein" evidence="1">
    <location>
        <begin position="24"/>
        <end position="153"/>
    </location>
</feature>
<dbReference type="Pfam" id="PF12028">
    <property type="entry name" value="DUF3515"/>
    <property type="match status" value="1"/>
</dbReference>